<sequence length="365" mass="41467">MQRFLQCSELILRVAELSDLQTISALMEVRDLGRLIETHRRSILREKHRSYSYPLPAGCASPSALLIYQLTFSGPSKGLACYAKIHSAGDWGSLKVVEWRRIEVERLLDAPYLRLRPGPAASDFTWPRLDASGRSGLRAMLRRALYMCDTLHDMEAKAFVDMDMPVNRWRNRRARDVLPEGGPAFAAQYRSLTGNSVGLRRMLVKEMVAVTARRHQVAMLQSLPDDDLIGLFMLCRVATESWRENHMTPRHDAAGQPLTLFEQEVSFKETILRFGSWSLYAEVRDFGPRATHRRWLLKKTQADVVDADPQACLRAESSLIATLNSELVRRLNTSIQSIERKVFPIAEAMIGARSPAFEKAKRQSI</sequence>
<name>A0A9P4YSW9_9HYPO</name>
<dbReference type="OrthoDB" id="4918043at2759"/>
<organism evidence="1 2">
    <name type="scientific">Geosmithia morbida</name>
    <dbReference type="NCBI Taxonomy" id="1094350"/>
    <lineage>
        <taxon>Eukaryota</taxon>
        <taxon>Fungi</taxon>
        <taxon>Dikarya</taxon>
        <taxon>Ascomycota</taxon>
        <taxon>Pezizomycotina</taxon>
        <taxon>Sordariomycetes</taxon>
        <taxon>Hypocreomycetidae</taxon>
        <taxon>Hypocreales</taxon>
        <taxon>Bionectriaceae</taxon>
        <taxon>Geosmithia</taxon>
    </lineage>
</organism>
<dbReference type="Proteomes" id="UP000749293">
    <property type="component" value="Unassembled WGS sequence"/>
</dbReference>
<dbReference type="EMBL" id="JAANYQ010000009">
    <property type="protein sequence ID" value="KAF4122513.1"/>
    <property type="molecule type" value="Genomic_DNA"/>
</dbReference>
<proteinExistence type="predicted"/>
<evidence type="ECO:0000313" key="2">
    <source>
        <dbReference type="Proteomes" id="UP000749293"/>
    </source>
</evidence>
<comment type="caution">
    <text evidence="1">The sequence shown here is derived from an EMBL/GenBank/DDBJ whole genome shotgun (WGS) entry which is preliminary data.</text>
</comment>
<gene>
    <name evidence="1" type="ORF">GMORB2_7505</name>
</gene>
<evidence type="ECO:0000313" key="1">
    <source>
        <dbReference type="EMBL" id="KAF4122513.1"/>
    </source>
</evidence>
<dbReference type="AlphaFoldDB" id="A0A9P4YSW9"/>
<keyword evidence="2" id="KW-1185">Reference proteome</keyword>
<dbReference type="GeneID" id="55973728"/>
<accession>A0A9P4YSW9</accession>
<dbReference type="RefSeq" id="XP_035321165.1">
    <property type="nucleotide sequence ID" value="XM_035469470.1"/>
</dbReference>
<protein>
    <submittedName>
        <fullName evidence="1">Uncharacterized protein</fullName>
    </submittedName>
</protein>
<reference evidence="1" key="1">
    <citation type="submission" date="2020-03" db="EMBL/GenBank/DDBJ databases">
        <title>Site-based positive gene gene selection in Geosmithia morbida across the United States reveals a broad range of putative effectors and factors for local host and environmental adapation.</title>
        <authorList>
            <person name="Onufrak A."/>
            <person name="Murdoch R.W."/>
            <person name="Gazis R."/>
            <person name="Huff M."/>
            <person name="Staton M."/>
            <person name="Klingeman W."/>
            <person name="Hadziabdic D."/>
        </authorList>
    </citation>
    <scope>NUCLEOTIDE SEQUENCE</scope>
    <source>
        <strain evidence="1">1262</strain>
    </source>
</reference>